<dbReference type="Proteomes" id="UP000241890">
    <property type="component" value="Unassembled WGS sequence"/>
</dbReference>
<organism evidence="5 6">
    <name type="scientific">Hondaea fermentalgiana</name>
    <dbReference type="NCBI Taxonomy" id="2315210"/>
    <lineage>
        <taxon>Eukaryota</taxon>
        <taxon>Sar</taxon>
        <taxon>Stramenopiles</taxon>
        <taxon>Bigyra</taxon>
        <taxon>Labyrinthulomycetes</taxon>
        <taxon>Thraustochytrida</taxon>
        <taxon>Thraustochytriidae</taxon>
        <taxon>Hondaea</taxon>
    </lineage>
</organism>
<feature type="region of interest" description="Disordered" evidence="3">
    <location>
        <begin position="1474"/>
        <end position="1495"/>
    </location>
</feature>
<dbReference type="InterPro" id="IPR027483">
    <property type="entry name" value="PInositol-4-P-4/5-kinase_C_sf"/>
</dbReference>
<comment type="caution">
    <text evidence="5">The sequence shown here is derived from an EMBL/GenBank/DDBJ whole genome shotgun (WGS) entry which is preliminary data.</text>
</comment>
<evidence type="ECO:0000256" key="2">
    <source>
        <dbReference type="PROSITE-ProRule" id="PRU00781"/>
    </source>
</evidence>
<dbReference type="PROSITE" id="PS51455">
    <property type="entry name" value="PIPK"/>
    <property type="match status" value="1"/>
</dbReference>
<dbReference type="EMBL" id="BEYU01000168">
    <property type="protein sequence ID" value="GBG33761.1"/>
    <property type="molecule type" value="Genomic_DNA"/>
</dbReference>
<dbReference type="EC" id="2.7.1.150" evidence="1"/>
<reference evidence="5 6" key="1">
    <citation type="submission" date="2017-12" db="EMBL/GenBank/DDBJ databases">
        <title>Sequencing, de novo assembly and annotation of complete genome of a new Thraustochytrid species, strain FCC1311.</title>
        <authorList>
            <person name="Sedici K."/>
            <person name="Godart F."/>
            <person name="Aiese Cigliano R."/>
            <person name="Sanseverino W."/>
            <person name="Barakat M."/>
            <person name="Ortet P."/>
            <person name="Marechal E."/>
            <person name="Cagnac O."/>
            <person name="Amato A."/>
        </authorList>
    </citation>
    <scope>NUCLEOTIDE SEQUENCE [LARGE SCALE GENOMIC DNA]</scope>
</reference>
<evidence type="ECO:0000313" key="6">
    <source>
        <dbReference type="Proteomes" id="UP000241890"/>
    </source>
</evidence>
<dbReference type="PANTHER" id="PTHR45748">
    <property type="entry name" value="1-PHOSPHATIDYLINOSITOL 3-PHOSPHATE 5-KINASE-RELATED"/>
    <property type="match status" value="1"/>
</dbReference>
<feature type="compositionally biased region" description="Low complexity" evidence="3">
    <location>
        <begin position="506"/>
        <end position="535"/>
    </location>
</feature>
<dbReference type="InterPro" id="IPR027484">
    <property type="entry name" value="PInositol-4-P-5-kinase_N"/>
</dbReference>
<dbReference type="SUPFAM" id="SSF52029">
    <property type="entry name" value="GroEL apical domain-like"/>
    <property type="match status" value="1"/>
</dbReference>
<name>A0A2R5GZ59_9STRA</name>
<dbReference type="PANTHER" id="PTHR45748:SF7">
    <property type="entry name" value="1-PHOSPHATIDYLINOSITOL 3-PHOSPHATE 5-KINASE-RELATED"/>
    <property type="match status" value="1"/>
</dbReference>
<dbReference type="GO" id="GO:0046854">
    <property type="term" value="P:phosphatidylinositol phosphate biosynthetic process"/>
    <property type="evidence" value="ECO:0007669"/>
    <property type="project" value="TreeGrafter"/>
</dbReference>
<feature type="region of interest" description="Disordered" evidence="3">
    <location>
        <begin position="865"/>
        <end position="959"/>
    </location>
</feature>
<feature type="domain" description="PIPK" evidence="4">
    <location>
        <begin position="1390"/>
        <end position="1755"/>
    </location>
</feature>
<dbReference type="OrthoDB" id="158357at2759"/>
<evidence type="ECO:0000259" key="4">
    <source>
        <dbReference type="PROSITE" id="PS51455"/>
    </source>
</evidence>
<sequence length="1780" mass="193060">MDDDGTGAAGIARLGPSRFSKRATLQRSNVHGLRARSNSWDGKPSERHEAVDEKMRSNSFKRIASRNTLVEPMQSVDSLLKAHAASDALNLGDKEAVTRYQRDILGRRLDKAVQRLVASRVSALRNKRPSIILSDEVQTEWKQTLTRIGKQFCSAVRPYNMDFDGYCKLVSIPGGSIGESMLLNGVVCQRHVVHRLMRQHIVQPRILLLEGAIEFSRERSRISSLDTLREQEQHYMELVVHKITSMGVDLLVVGSSVSRIAQELLLEAGVSVVINVQMRLLERISRLTGAYLLPNTDLMSILPSNSDTLEDWDPRGTCKLWTMRTFSTKLTEAQKGEQFEQIAPRNQRGPPRKTLMFFEGCPPRLGASVCLRGASPTTLRHMEAILTSLITTTYTIRQQNRLFRDIGVFIGEDRLTKPALITQEDAMLEADHMQVCKVSICEKDQMHPAELKHLSFGTIGSDLTLGDYLRFRCFKSAPNVPRHAQRSGPSSTIAVGNLAASSVASATRAAGQQTTSDASSIGPSGSAGYPGSSLSTPPLYRSNSGVTGDNFAGGSQAAGAGNLASEDDPDAPQNTDFSDGGEDGGPFGGTTGAADAVYCVGEGRVYVFTGSLNKNDETHASLRDSLANIRREYVASGIRRLQNSESNRRSRALPIKNLPILTWSECLKCDATTEYKVLSKDAESLSFSRWLQLKLFYKARNVSSLFDSTHLPPPCKHSIFQDYVTYYELRGQVAGFEYEKLVPFETNLYASDPEKPRPLPRYAERWLTETVRGKHDELVDTLSVVETAFLDQKLIPYVDAIAEAEYSLAGAEKLISEVRDGVAALRGTLKDEEHLHELSVLELYRVRRNIILSVNKWNKALASLRESEARESPSVPSRGDLRRPRTFSDSDLKDDSSEDGGDSAPTPLDLTRSTSVPHHKPKSSSSGALPVPTRLRVFDAQDSLSTTSDPVKSRSMREHRASASLLDPVDLPLGFLLRGRPNLPEGFGNRIVFVYDDEPTSWIAHALNSMDHRQGLFALAEERNQMDNFQNGRWPKVMRAQLVDPRSSALALNFSDTHGLEQLNLHFSVKVYCPLQFFALRQAHLNWRRAKGGRLDPEMTFLESLSRCDHWRATGGKSRSVFLKCRDGRFIVKSISSEELDMFLSLAHSYFNHLANVSEKHLPSALLKIVGVYTVTSKEGPSSVVQQMSSKVSSRLNLAGLDAGSVQALSQELNMRKISQTPRHQHADLPSPTGSPTPHPLLGKQQQQQQQQQDGSGQSLCQESRAEEALRVLQAPPTPPLGPVRALPPERRVTLASNVVEVHETADPKSGAPSSETSPREATKTTVSSSKPDPVVDSALDALSLRHSRDDAGGTFTTTASAANATTSAGDDDSFSQALPRLTPTVGGLASTEGATGISAKRSKGEIGIVRPATASVAATTSDGKTASTPRRGSAKLATSSSLLAAGHDSGGAASGLLTPSVSVGSNASSVDVTASKKTGASAFGPQTKAKLGDDGVSGVTAVMAATRESGPGAASVAADGSKVDSGGPEAEMNGGASATAAPPPPLPPPPPPPQVSQAPSPPPPPPPSAPERQSKTHYIVMENLFPPDAVFEAKFDLKGNFRNRLVAAPKKGEVLLDRNFRAYTNGVPLSMTPSAKRELRETIERDTEFLEHDEIVDYSLLLGIPARGPRAPEDHWGMGLGGDDDGNEGVESGAEESAPVLQTGIIDFLQLYNYRKMIESNVKRAGMIAGQLEPTVIEPSNYRARLLRAVDRNFIGVPPQPSFGKPGSNGACVSNAENK</sequence>
<protein>
    <recommendedName>
        <fullName evidence="1">1-phosphatidylinositol-3-phosphate 5-kinase</fullName>
        <ecNumber evidence="1">2.7.1.150</ecNumber>
    </recommendedName>
</protein>
<dbReference type="InterPro" id="IPR027409">
    <property type="entry name" value="GroEL-like_apical_dom_sf"/>
</dbReference>
<keyword evidence="2" id="KW-0067">ATP-binding</keyword>
<accession>A0A2R5GZ59</accession>
<dbReference type="SUPFAM" id="SSF56104">
    <property type="entry name" value="SAICAR synthase-like"/>
    <property type="match status" value="2"/>
</dbReference>
<keyword evidence="2" id="KW-0808">Transferase</keyword>
<dbReference type="Gene3D" id="3.30.810.10">
    <property type="entry name" value="2-Layer Sandwich"/>
    <property type="match status" value="1"/>
</dbReference>
<feature type="region of interest" description="Disordered" evidence="3">
    <location>
        <begin position="20"/>
        <end position="49"/>
    </location>
</feature>
<dbReference type="InParanoid" id="A0A2R5GZ59"/>
<feature type="region of interest" description="Disordered" evidence="3">
    <location>
        <begin position="1364"/>
        <end position="1394"/>
    </location>
</feature>
<dbReference type="FunFam" id="3.50.7.10:FF:000007">
    <property type="entry name" value="1-phosphatidylinositol 3-phosphate 5-kinase isoform X1"/>
    <property type="match status" value="1"/>
</dbReference>
<dbReference type="Gene3D" id="3.30.800.10">
    <property type="entry name" value="Phosphatidylinositol Phosphate Kinase II Beta"/>
    <property type="match status" value="1"/>
</dbReference>
<evidence type="ECO:0000256" key="3">
    <source>
        <dbReference type="SAM" id="MobiDB-lite"/>
    </source>
</evidence>
<feature type="region of interest" description="Disordered" evidence="3">
    <location>
        <begin position="1761"/>
        <end position="1780"/>
    </location>
</feature>
<proteinExistence type="predicted"/>
<keyword evidence="2" id="KW-0547">Nucleotide-binding</keyword>
<keyword evidence="6" id="KW-1185">Reference proteome</keyword>
<dbReference type="Gene3D" id="3.50.7.10">
    <property type="entry name" value="GroEL"/>
    <property type="match status" value="1"/>
</dbReference>
<feature type="compositionally biased region" description="Polar residues" evidence="3">
    <location>
        <begin position="1417"/>
        <end position="1431"/>
    </location>
</feature>
<feature type="region of interest" description="Disordered" evidence="3">
    <location>
        <begin position="1416"/>
        <end position="1439"/>
    </location>
</feature>
<feature type="compositionally biased region" description="Basic and acidic residues" evidence="3">
    <location>
        <begin position="879"/>
        <end position="895"/>
    </location>
</feature>
<feature type="region of interest" description="Disordered" evidence="3">
    <location>
        <begin position="506"/>
        <end position="588"/>
    </location>
</feature>
<gene>
    <name evidence="5" type="ORF">FCC1311_097441</name>
</gene>
<dbReference type="SMART" id="SM00330">
    <property type="entry name" value="PIPKc"/>
    <property type="match status" value="1"/>
</dbReference>
<keyword evidence="2 5" id="KW-0418">Kinase</keyword>
<dbReference type="Pfam" id="PF00118">
    <property type="entry name" value="Cpn60_TCP1"/>
    <property type="match status" value="1"/>
</dbReference>
<dbReference type="InterPro" id="IPR002498">
    <property type="entry name" value="PInositol-4-P-4/5-kinase_core"/>
</dbReference>
<dbReference type="InterPro" id="IPR002423">
    <property type="entry name" value="Cpn60/GroEL/TCP-1"/>
</dbReference>
<evidence type="ECO:0000313" key="5">
    <source>
        <dbReference type="EMBL" id="GBG33761.1"/>
    </source>
</evidence>
<feature type="compositionally biased region" description="Pro residues" evidence="3">
    <location>
        <begin position="1542"/>
        <end position="1570"/>
    </location>
</feature>
<dbReference type="GO" id="GO:0000285">
    <property type="term" value="F:1-phosphatidylinositol-3-phosphate 5-kinase activity"/>
    <property type="evidence" value="ECO:0007669"/>
    <property type="project" value="UniProtKB-EC"/>
</dbReference>
<dbReference type="GO" id="GO:0010008">
    <property type="term" value="C:endosome membrane"/>
    <property type="evidence" value="ECO:0007669"/>
    <property type="project" value="TreeGrafter"/>
</dbReference>
<dbReference type="Pfam" id="PF01504">
    <property type="entry name" value="PIP5K"/>
    <property type="match status" value="2"/>
</dbReference>
<feature type="region of interest" description="Disordered" evidence="3">
    <location>
        <begin position="1302"/>
        <end position="1335"/>
    </location>
</feature>
<evidence type="ECO:0000256" key="1">
    <source>
        <dbReference type="ARBA" id="ARBA00012009"/>
    </source>
</evidence>
<feature type="region of interest" description="Disordered" evidence="3">
    <location>
        <begin position="1220"/>
        <end position="1264"/>
    </location>
</feature>
<dbReference type="GO" id="GO:0005524">
    <property type="term" value="F:ATP binding"/>
    <property type="evidence" value="ECO:0007669"/>
    <property type="project" value="UniProtKB-UniRule"/>
</dbReference>
<feature type="region of interest" description="Disordered" evidence="3">
    <location>
        <begin position="1509"/>
        <end position="1573"/>
    </location>
</feature>